<dbReference type="GO" id="GO:0005509">
    <property type="term" value="F:calcium ion binding"/>
    <property type="evidence" value="ECO:0007669"/>
    <property type="project" value="InterPro"/>
</dbReference>
<protein>
    <submittedName>
        <fullName evidence="3">Protein-arginine deiminase</fullName>
    </submittedName>
</protein>
<dbReference type="OrthoDB" id="249764at2"/>
<dbReference type="SUPFAM" id="SSF110083">
    <property type="entry name" value="Peptidylarginine deiminase Pad4, middle domain"/>
    <property type="match status" value="1"/>
</dbReference>
<dbReference type="EMBL" id="VIFM01000045">
    <property type="protein sequence ID" value="TQF15361.1"/>
    <property type="molecule type" value="Genomic_DNA"/>
</dbReference>
<dbReference type="RefSeq" id="WP_141642970.1">
    <property type="nucleotide sequence ID" value="NZ_VIFM01000045.1"/>
</dbReference>
<keyword evidence="1" id="KW-0732">Signal</keyword>
<keyword evidence="4" id="KW-1185">Reference proteome</keyword>
<dbReference type="Pfam" id="PF03068">
    <property type="entry name" value="PAD"/>
    <property type="match status" value="1"/>
</dbReference>
<dbReference type="Gene3D" id="2.60.40.1700">
    <property type="entry name" value="Protein-arginine deiminase, central domain"/>
    <property type="match status" value="1"/>
</dbReference>
<dbReference type="InterPro" id="IPR004303">
    <property type="entry name" value="PAD"/>
</dbReference>
<accession>A0A540X274</accession>
<dbReference type="GO" id="GO:0004668">
    <property type="term" value="F:protein-arginine deiminase activity"/>
    <property type="evidence" value="ECO:0007669"/>
    <property type="project" value="InterPro"/>
</dbReference>
<name>A0A540X274_9BACT</name>
<dbReference type="InterPro" id="IPR013530">
    <property type="entry name" value="PAD_C"/>
</dbReference>
<dbReference type="Proteomes" id="UP000315369">
    <property type="component" value="Unassembled WGS sequence"/>
</dbReference>
<evidence type="ECO:0000313" key="4">
    <source>
        <dbReference type="Proteomes" id="UP000315369"/>
    </source>
</evidence>
<evidence type="ECO:0000256" key="1">
    <source>
        <dbReference type="SAM" id="SignalP"/>
    </source>
</evidence>
<feature type="signal peptide" evidence="1">
    <location>
        <begin position="1"/>
        <end position="29"/>
    </location>
</feature>
<dbReference type="SUPFAM" id="SSF55909">
    <property type="entry name" value="Pentein"/>
    <property type="match status" value="1"/>
</dbReference>
<dbReference type="InterPro" id="IPR036556">
    <property type="entry name" value="PAD_central_sf"/>
</dbReference>
<dbReference type="AlphaFoldDB" id="A0A540X274"/>
<evidence type="ECO:0000259" key="2">
    <source>
        <dbReference type="Pfam" id="PF03068"/>
    </source>
</evidence>
<organism evidence="3 4">
    <name type="scientific">Myxococcus llanfairpwllgwyngyllgogerychwyrndrobwllllantysiliogogogochensis</name>
    <dbReference type="NCBI Taxonomy" id="2590453"/>
    <lineage>
        <taxon>Bacteria</taxon>
        <taxon>Pseudomonadati</taxon>
        <taxon>Myxococcota</taxon>
        <taxon>Myxococcia</taxon>
        <taxon>Myxococcales</taxon>
        <taxon>Cystobacterineae</taxon>
        <taxon>Myxococcaceae</taxon>
        <taxon>Myxococcus</taxon>
    </lineage>
</organism>
<dbReference type="Gene3D" id="3.75.10.10">
    <property type="entry name" value="L-arginine/glycine Amidinotransferase, Chain A"/>
    <property type="match status" value="1"/>
</dbReference>
<feature type="chain" id="PRO_5021821975" evidence="1">
    <location>
        <begin position="30"/>
        <end position="620"/>
    </location>
</feature>
<feature type="domain" description="Protein-arginine deiminase C-terminal" evidence="2">
    <location>
        <begin position="222"/>
        <end position="617"/>
    </location>
</feature>
<dbReference type="PANTHER" id="PTHR10837">
    <property type="entry name" value="PEPTIDYLARGININE DEIMINASE"/>
    <property type="match status" value="1"/>
</dbReference>
<gene>
    <name evidence="3" type="ORF">FJV41_14005</name>
</gene>
<proteinExistence type="predicted"/>
<comment type="caution">
    <text evidence="3">The sequence shown here is derived from an EMBL/GenBank/DDBJ whole genome shotgun (WGS) entry which is preliminary data.</text>
</comment>
<dbReference type="GO" id="GO:0005737">
    <property type="term" value="C:cytoplasm"/>
    <property type="evidence" value="ECO:0007669"/>
    <property type="project" value="InterPro"/>
</dbReference>
<reference evidence="3 4" key="1">
    <citation type="submission" date="2019-06" db="EMBL/GenBank/DDBJ databases">
        <authorList>
            <person name="Livingstone P."/>
            <person name="Whitworth D."/>
        </authorList>
    </citation>
    <scope>NUCLEOTIDE SEQUENCE [LARGE SCALE GENOMIC DNA]</scope>
    <source>
        <strain evidence="3 4">AM401</strain>
    </source>
</reference>
<evidence type="ECO:0000313" key="3">
    <source>
        <dbReference type="EMBL" id="TQF15361.1"/>
    </source>
</evidence>
<dbReference type="PANTHER" id="PTHR10837:SF8">
    <property type="entry name" value="PROTEIN-ARGININE DEIMINASE"/>
    <property type="match status" value="1"/>
</dbReference>
<sequence length="620" mass="68089">MSLPPEQRVTSCVPLGVLLSLVLFSGCSAFDSGNDTSQNSDRLTAPFEPNVNLLADVNRDGVVDAEDEAGEDAWTADRGAIFLANIDDDQELCAFSMSSSILSDDALAACNDARDSEVNGDEDLLDLARLRVERWADAPGYAVGSISVTGPASDKVRLFKQIEGEFVSFRIANVLPLSAKNLREGVNIAIEANDIARDPAEWDGYADVVLSIYHVDRPQERFQDTVRLRVAPVVMFHHLTPVRNVYVSRLDIEDSSRFRGDLGRALAESGEPTAFSEFAVEDLWAQDYFEPAYMSMPRLEGGGAQHVIQVNYRSANVNWGATKAPLREAGRIVYWLRGRNQAAVQQYQTGMSSESQTLNSLGNTEVIPPYEKDGVKYPLGRLLRGRGPDSEPDFQPDPSFTKMLEAQAVQPPVYLDTSWLAVAHVDETLSFLPADTPRGWIALVADPAQARRMLQNAQAQGHGEAKLFTGMRWPYDRPAEATVSELLNHAGVMDANARAALEIDEQLLILREATGLTDDEIVRVPFLFQNAPNGATALQPGTVNLLSVSRSLVIAPDPHGLVIDGKDIFKVQLEEALAPHGIRVHWTDTWDLYHLGGGEVHCATNSAREVPSTKWWESGR</sequence>